<evidence type="ECO:0000256" key="1">
    <source>
        <dbReference type="SAM" id="MobiDB-lite"/>
    </source>
</evidence>
<evidence type="ECO:0000313" key="3">
    <source>
        <dbReference type="Proteomes" id="UP000589716"/>
    </source>
</evidence>
<feature type="compositionally biased region" description="Low complexity" evidence="1">
    <location>
        <begin position="13"/>
        <end position="26"/>
    </location>
</feature>
<reference evidence="2 3" key="1">
    <citation type="submission" date="2020-07" db="EMBL/GenBank/DDBJ databases">
        <authorList>
            <person name="Maaloum M."/>
        </authorList>
    </citation>
    <scope>NUCLEOTIDE SEQUENCE [LARGE SCALE GENOMIC DNA]</scope>
    <source>
        <strain evidence="2 3">GCS-AN-3</strain>
    </source>
</reference>
<gene>
    <name evidence="2" type="ORF">H0I39_18510</name>
</gene>
<feature type="region of interest" description="Disordered" evidence="1">
    <location>
        <begin position="106"/>
        <end position="131"/>
    </location>
</feature>
<comment type="caution">
    <text evidence="2">The sequence shown here is derived from an EMBL/GenBank/DDBJ whole genome shotgun (WGS) entry which is preliminary data.</text>
</comment>
<protein>
    <submittedName>
        <fullName evidence="2">Terminase</fullName>
    </submittedName>
</protein>
<sequence>MKLTPKRHRSDSAKTATQAHQNAAQAPIEPPGYVTLPEPCKPFWDAIVTARARDLWTQADLVQAANLARVQHAIESSPIGSDEHAKLTRLSMALARAVAVHPTATAGRAADQVNQNTAERKARQDDGDELIPRLRAV</sequence>
<evidence type="ECO:0000313" key="2">
    <source>
        <dbReference type="EMBL" id="NZA03214.1"/>
    </source>
</evidence>
<accession>A0A853IZ71</accession>
<name>A0A853IZ71_9BURK</name>
<dbReference type="Proteomes" id="UP000589716">
    <property type="component" value="Unassembled WGS sequence"/>
</dbReference>
<feature type="region of interest" description="Disordered" evidence="1">
    <location>
        <begin position="1"/>
        <end position="32"/>
    </location>
</feature>
<proteinExistence type="predicted"/>
<dbReference type="RefSeq" id="WP_180551463.1">
    <property type="nucleotide sequence ID" value="NZ_JBHUEP010000007.1"/>
</dbReference>
<keyword evidence="3" id="KW-1185">Reference proteome</keyword>
<dbReference type="EMBL" id="JACCKX010000001">
    <property type="protein sequence ID" value="NZA03214.1"/>
    <property type="molecule type" value="Genomic_DNA"/>
</dbReference>
<organism evidence="2 3">
    <name type="scientific">Ottowia beijingensis</name>
    <dbReference type="NCBI Taxonomy" id="1207057"/>
    <lineage>
        <taxon>Bacteria</taxon>
        <taxon>Pseudomonadati</taxon>
        <taxon>Pseudomonadota</taxon>
        <taxon>Betaproteobacteria</taxon>
        <taxon>Burkholderiales</taxon>
        <taxon>Comamonadaceae</taxon>
        <taxon>Ottowia</taxon>
    </lineage>
</organism>
<dbReference type="AlphaFoldDB" id="A0A853IZ71"/>